<evidence type="ECO:0000259" key="2">
    <source>
        <dbReference type="Pfam" id="PF03061"/>
    </source>
</evidence>
<dbReference type="Pfam" id="PF03061">
    <property type="entry name" value="4HBT"/>
    <property type="match status" value="1"/>
</dbReference>
<dbReference type="InterPro" id="IPR006683">
    <property type="entry name" value="Thioestr_dom"/>
</dbReference>
<name>A0A419R1C2_9SPHN</name>
<evidence type="ECO:0000313" key="3">
    <source>
        <dbReference type="EMBL" id="RJX67097.1"/>
    </source>
</evidence>
<protein>
    <submittedName>
        <fullName evidence="3">PaaI family thioesterase</fullName>
    </submittedName>
</protein>
<dbReference type="AlphaFoldDB" id="A0A419R1C2"/>
<dbReference type="InterPro" id="IPR029069">
    <property type="entry name" value="HotDog_dom_sf"/>
</dbReference>
<proteinExistence type="predicted"/>
<evidence type="ECO:0000313" key="4">
    <source>
        <dbReference type="Proteomes" id="UP000284322"/>
    </source>
</evidence>
<reference evidence="3 4" key="1">
    <citation type="submission" date="2018-09" db="EMBL/GenBank/DDBJ databases">
        <title>Altererythrobacter sp.Ery1 and Ery12, the genome sequencing of novel strains in genus Alterythrobacter.</title>
        <authorList>
            <person name="Cheng H."/>
            <person name="Wu Y.-H."/>
            <person name="Fang C."/>
            <person name="Xu X.-W."/>
        </authorList>
    </citation>
    <scope>NUCLEOTIDE SEQUENCE [LARGE SCALE GENOMIC DNA]</scope>
    <source>
        <strain evidence="3 4">Ery12</strain>
    </source>
</reference>
<dbReference type="CDD" id="cd03443">
    <property type="entry name" value="PaaI_thioesterase"/>
    <property type="match status" value="1"/>
</dbReference>
<comment type="caution">
    <text evidence="3">The sequence shown here is derived from an EMBL/GenBank/DDBJ whole genome shotgun (WGS) entry which is preliminary data.</text>
</comment>
<dbReference type="Proteomes" id="UP000284322">
    <property type="component" value="Unassembled WGS sequence"/>
</dbReference>
<keyword evidence="1" id="KW-0472">Membrane</keyword>
<dbReference type="EMBL" id="RAHJ01000019">
    <property type="protein sequence ID" value="RJX67097.1"/>
    <property type="molecule type" value="Genomic_DNA"/>
</dbReference>
<keyword evidence="4" id="KW-1185">Reference proteome</keyword>
<evidence type="ECO:0000256" key="1">
    <source>
        <dbReference type="SAM" id="Phobius"/>
    </source>
</evidence>
<accession>A0A419R1C2</accession>
<keyword evidence="1" id="KW-0812">Transmembrane</keyword>
<dbReference type="SUPFAM" id="SSF54637">
    <property type="entry name" value="Thioesterase/thiol ester dehydrase-isomerase"/>
    <property type="match status" value="1"/>
</dbReference>
<dbReference type="GO" id="GO:0016790">
    <property type="term" value="F:thiolester hydrolase activity"/>
    <property type="evidence" value="ECO:0007669"/>
    <property type="project" value="UniProtKB-ARBA"/>
</dbReference>
<gene>
    <name evidence="3" type="ORF">D6858_11700</name>
</gene>
<feature type="transmembrane region" description="Helical" evidence="1">
    <location>
        <begin position="26"/>
        <end position="47"/>
    </location>
</feature>
<organism evidence="3 4">
    <name type="scientific">Tsuneonella suprasediminis</name>
    <dbReference type="NCBI Taxonomy" id="2306996"/>
    <lineage>
        <taxon>Bacteria</taxon>
        <taxon>Pseudomonadati</taxon>
        <taxon>Pseudomonadota</taxon>
        <taxon>Alphaproteobacteria</taxon>
        <taxon>Sphingomonadales</taxon>
        <taxon>Erythrobacteraceae</taxon>
        <taxon>Tsuneonella</taxon>
    </lineage>
</organism>
<dbReference type="Gene3D" id="3.10.129.10">
    <property type="entry name" value="Hotdog Thioesterase"/>
    <property type="match status" value="1"/>
</dbReference>
<sequence length="117" mass="12680">MGEMLVRTENGKCRLRMFPARKHQNLLGMIHGAVTLGLIDISMFAALRTLSSGDAGGSVTLELSTQFIGAGQPDRPLDAVVEILRETRRLLFVRGEVVQGDNLVAGFTGIVRKASEK</sequence>
<keyword evidence="1" id="KW-1133">Transmembrane helix</keyword>
<dbReference type="OrthoDB" id="5741080at2"/>
<feature type="domain" description="Thioesterase" evidence="2">
    <location>
        <begin position="28"/>
        <end position="103"/>
    </location>
</feature>